<dbReference type="Pfam" id="PF02984">
    <property type="entry name" value="Cyclin_C"/>
    <property type="match status" value="1"/>
</dbReference>
<reference evidence="6" key="1">
    <citation type="submission" date="2021-01" db="EMBL/GenBank/DDBJ databases">
        <authorList>
            <person name="Corre E."/>
            <person name="Pelletier E."/>
            <person name="Niang G."/>
            <person name="Scheremetjew M."/>
            <person name="Finn R."/>
            <person name="Kale V."/>
            <person name="Holt S."/>
            <person name="Cochrane G."/>
            <person name="Meng A."/>
            <person name="Brown T."/>
            <person name="Cohen L."/>
        </authorList>
    </citation>
    <scope>NUCLEOTIDE SEQUENCE</scope>
    <source>
        <strain evidence="6">GSO104</strain>
    </source>
</reference>
<dbReference type="PANTHER" id="PTHR10177">
    <property type="entry name" value="CYCLINS"/>
    <property type="match status" value="1"/>
</dbReference>
<dbReference type="InterPro" id="IPR039361">
    <property type="entry name" value="Cyclin"/>
</dbReference>
<dbReference type="AlphaFoldDB" id="A0A7S4RBU3"/>
<organism evidence="6">
    <name type="scientific">Ditylum brightwellii</name>
    <dbReference type="NCBI Taxonomy" id="49249"/>
    <lineage>
        <taxon>Eukaryota</taxon>
        <taxon>Sar</taxon>
        <taxon>Stramenopiles</taxon>
        <taxon>Ochrophyta</taxon>
        <taxon>Bacillariophyta</taxon>
        <taxon>Mediophyceae</taxon>
        <taxon>Lithodesmiophycidae</taxon>
        <taxon>Lithodesmiales</taxon>
        <taxon>Lithodesmiaceae</taxon>
        <taxon>Ditylum</taxon>
    </lineage>
</organism>
<feature type="compositionally biased region" description="Low complexity" evidence="3">
    <location>
        <begin position="301"/>
        <end position="317"/>
    </location>
</feature>
<dbReference type="SUPFAM" id="SSF47954">
    <property type="entry name" value="Cyclin-like"/>
    <property type="match status" value="2"/>
</dbReference>
<gene>
    <name evidence="6" type="ORF">DBRI00130_LOCUS14997</name>
</gene>
<dbReference type="InterPro" id="IPR004367">
    <property type="entry name" value="Cyclin_C-dom"/>
</dbReference>
<dbReference type="Gene3D" id="1.10.472.10">
    <property type="entry name" value="Cyclin-like"/>
    <property type="match status" value="2"/>
</dbReference>
<accession>A0A7S4RBU3</accession>
<dbReference type="CDD" id="cd20537">
    <property type="entry name" value="CYCLIN_CCNO-like_rpt2"/>
    <property type="match status" value="1"/>
</dbReference>
<dbReference type="InterPro" id="IPR036915">
    <property type="entry name" value="Cyclin-like_sf"/>
</dbReference>
<evidence type="ECO:0000256" key="1">
    <source>
        <dbReference type="ARBA" id="ARBA00023127"/>
    </source>
</evidence>
<feature type="domain" description="Cyclin-like" evidence="4">
    <location>
        <begin position="78"/>
        <end position="159"/>
    </location>
</feature>
<dbReference type="Pfam" id="PF00134">
    <property type="entry name" value="Cyclin_N"/>
    <property type="match status" value="1"/>
</dbReference>
<evidence type="ECO:0000259" key="4">
    <source>
        <dbReference type="SMART" id="SM00385"/>
    </source>
</evidence>
<dbReference type="FunFam" id="1.10.472.10:FF:000093">
    <property type="entry name" value="Predicted protein"/>
    <property type="match status" value="1"/>
</dbReference>
<dbReference type="InterPro" id="IPR013763">
    <property type="entry name" value="Cyclin-like_dom"/>
</dbReference>
<protein>
    <recommendedName>
        <fullName evidence="7">Cyclin-like domain-containing protein</fullName>
    </recommendedName>
</protein>
<comment type="similarity">
    <text evidence="2">Belongs to the cyclin family.</text>
</comment>
<evidence type="ECO:0000256" key="3">
    <source>
        <dbReference type="SAM" id="MobiDB-lite"/>
    </source>
</evidence>
<feature type="domain" description="Cyclin-like" evidence="4">
    <location>
        <begin position="172"/>
        <end position="251"/>
    </location>
</feature>
<dbReference type="SMART" id="SM00385">
    <property type="entry name" value="CYCLIN"/>
    <property type="match status" value="2"/>
</dbReference>
<evidence type="ECO:0008006" key="7">
    <source>
        <dbReference type="Google" id="ProtNLM"/>
    </source>
</evidence>
<proteinExistence type="inferred from homology"/>
<dbReference type="InterPro" id="IPR006671">
    <property type="entry name" value="Cyclin_N"/>
</dbReference>
<evidence type="ECO:0000313" key="6">
    <source>
        <dbReference type="EMBL" id="CAE4607356.1"/>
    </source>
</evidence>
<dbReference type="SMART" id="SM01332">
    <property type="entry name" value="Cyclin_C"/>
    <property type="match status" value="1"/>
</dbReference>
<feature type="region of interest" description="Disordered" evidence="3">
    <location>
        <begin position="282"/>
        <end position="317"/>
    </location>
</feature>
<name>A0A7S4RBU3_9STRA</name>
<evidence type="ECO:0000259" key="5">
    <source>
        <dbReference type="SMART" id="SM01332"/>
    </source>
</evidence>
<dbReference type="EMBL" id="HBNS01018835">
    <property type="protein sequence ID" value="CAE4607356.1"/>
    <property type="molecule type" value="Transcribed_RNA"/>
</dbReference>
<keyword evidence="1 2" id="KW-0195">Cyclin</keyword>
<sequence>MSASNEMLGCIAERSAVMQRQEDRIYTCRDYLLRRKKDRKENRPSSPELCATPSDSKCEYDSTDVDEVCRQKMCEWSYRIVDYYSASREIVAIAFSFLDRFLDKCHCDRTAFKLAAMTCLHLASKITSSKQFSVSTLAKLSRGEFDEKHIADMENIILNTLGWHLHPPSVLSFLHHLCAAIPTTDERLRRRIFHHAVFFAELSVLDYFFVPHKPSAIAIAAVLNAMEGIDQSYLPQDAQQTFLFNAKYLVGIVSPAKEALQLLQQHLWNAYIQSSQSSYITATPQSSPKYSAEDHSMECDPASVSQSPVSVAYPPNK</sequence>
<evidence type="ECO:0000256" key="2">
    <source>
        <dbReference type="RuleBase" id="RU000383"/>
    </source>
</evidence>
<feature type="domain" description="Cyclin C-terminal" evidence="5">
    <location>
        <begin position="168"/>
        <end position="303"/>
    </location>
</feature>